<organism evidence="2 3">
    <name type="scientific">Streptomyces fradiae ATCC 10745 = DSM 40063</name>
    <dbReference type="NCBI Taxonomy" id="1319510"/>
    <lineage>
        <taxon>Bacteria</taxon>
        <taxon>Bacillati</taxon>
        <taxon>Actinomycetota</taxon>
        <taxon>Actinomycetes</taxon>
        <taxon>Kitasatosporales</taxon>
        <taxon>Streptomycetaceae</taxon>
        <taxon>Streptomyces</taxon>
    </lineage>
</organism>
<accession>A0A1Y2NPB9</accession>
<evidence type="ECO:0000313" key="3">
    <source>
        <dbReference type="Proteomes" id="UP000194318"/>
    </source>
</evidence>
<dbReference type="Proteomes" id="UP000731519">
    <property type="component" value="Unassembled WGS sequence"/>
</dbReference>
<evidence type="ECO:0000313" key="1">
    <source>
        <dbReference type="EMBL" id="KAF0646296.1"/>
    </source>
</evidence>
<name>A0A1Y2NPB9_STRFR</name>
<protein>
    <submittedName>
        <fullName evidence="2">Uncharacterized protein</fullName>
    </submittedName>
</protein>
<evidence type="ECO:0000313" key="2">
    <source>
        <dbReference type="EMBL" id="OSY49081.1"/>
    </source>
</evidence>
<reference evidence="1 4" key="1">
    <citation type="submission" date="2013-05" db="EMBL/GenBank/DDBJ databases">
        <title>Genome Sequence of Streptomyces fradiae.</title>
        <authorList>
            <person name="Kirby R."/>
        </authorList>
    </citation>
    <scope>NUCLEOTIDE SEQUENCE [LARGE SCALE GENOMIC DNA]</scope>
    <source>
        <strain evidence="1 4">ATCC 10745</strain>
    </source>
</reference>
<gene>
    <name evidence="2" type="ORF">BG846_05320</name>
    <name evidence="1" type="ORF">K701_29465</name>
</gene>
<reference evidence="2 3" key="2">
    <citation type="submission" date="2016-09" db="EMBL/GenBank/DDBJ databases">
        <title>Streptomyces fradiae DSM40063, a candidate organism with high potential of specific P450 cytochromes.</title>
        <authorList>
            <person name="Grumaz C."/>
            <person name="Vainshtein Y."/>
            <person name="Kirstahler P."/>
            <person name="Sohn K."/>
        </authorList>
    </citation>
    <scope>NUCLEOTIDE SEQUENCE [LARGE SCALE GENOMIC DNA]</scope>
    <source>
        <strain evidence="2 3">DSM 40063</strain>
    </source>
</reference>
<proteinExistence type="predicted"/>
<evidence type="ECO:0000313" key="4">
    <source>
        <dbReference type="Proteomes" id="UP000731519"/>
    </source>
</evidence>
<dbReference type="EMBL" id="MIFZ01000337">
    <property type="protein sequence ID" value="OSY49081.1"/>
    <property type="molecule type" value="Genomic_DNA"/>
</dbReference>
<dbReference type="Proteomes" id="UP000194318">
    <property type="component" value="Unassembled WGS sequence"/>
</dbReference>
<comment type="caution">
    <text evidence="2">The sequence shown here is derived from an EMBL/GenBank/DDBJ whole genome shotgun (WGS) entry which is preliminary data.</text>
</comment>
<keyword evidence="4" id="KW-1185">Reference proteome</keyword>
<dbReference type="AlphaFoldDB" id="A0A1Y2NPB9"/>
<sequence length="189" mass="21007">MPSYPPADDRLKHLLAQEINLSVDTWKLAFWIADGIVKSPEIRAELDRIAAAHRQGQPCGDRHCKGCFDAQLATASVADGPAVETHVVADGSDDPEHVGDCPGCNVATAARPVEVVLPPTARLSYRLEHRSKGEITWRQGHPLTGLRWTYADRERADQRLVEMRALYPQYEYRVVTIATTVAETVEETH</sequence>
<dbReference type="RefSeq" id="WP_031134026.1">
    <property type="nucleotide sequence ID" value="NZ_ASYR01000057.1"/>
</dbReference>
<dbReference type="EMBL" id="ASYR01000057">
    <property type="protein sequence ID" value="KAF0646296.1"/>
    <property type="molecule type" value="Genomic_DNA"/>
</dbReference>